<evidence type="ECO:0000313" key="10">
    <source>
        <dbReference type="Proteomes" id="UP000004754"/>
    </source>
</evidence>
<evidence type="ECO:0000256" key="6">
    <source>
        <dbReference type="ARBA" id="ARBA00034125"/>
    </source>
</evidence>
<organism evidence="9 10">
    <name type="scientific">Pseudoramibacter alactolyticus ATCC 23263</name>
    <dbReference type="NCBI Taxonomy" id="887929"/>
    <lineage>
        <taxon>Bacteria</taxon>
        <taxon>Bacillati</taxon>
        <taxon>Bacillota</taxon>
        <taxon>Clostridia</taxon>
        <taxon>Eubacteriales</taxon>
        <taxon>Eubacteriaceae</taxon>
        <taxon>Pseudoramibacter</taxon>
    </lineage>
</organism>
<evidence type="ECO:0000313" key="9">
    <source>
        <dbReference type="EMBL" id="EFV02597.1"/>
    </source>
</evidence>
<dbReference type="GO" id="GO:0022857">
    <property type="term" value="F:transmembrane transporter activity"/>
    <property type="evidence" value="ECO:0007669"/>
    <property type="project" value="InterPro"/>
</dbReference>
<gene>
    <name evidence="9" type="ORF">HMP0721_0283</name>
</gene>
<feature type="transmembrane region" description="Helical" evidence="7">
    <location>
        <begin position="218"/>
        <end position="239"/>
    </location>
</feature>
<evidence type="ECO:0000256" key="7">
    <source>
        <dbReference type="SAM" id="Phobius"/>
    </source>
</evidence>
<dbReference type="eggNOG" id="COG2966">
    <property type="taxonomic scope" value="Bacteria"/>
</dbReference>
<feature type="transmembrane region" description="Helical" evidence="7">
    <location>
        <begin position="186"/>
        <end position="203"/>
    </location>
</feature>
<accession>E6ME50</accession>
<dbReference type="PANTHER" id="PTHR34390">
    <property type="entry name" value="UPF0442 PROTEIN YJJB-RELATED"/>
    <property type="match status" value="1"/>
</dbReference>
<name>E6ME50_9FIRM</name>
<protein>
    <recommendedName>
        <fullName evidence="8">Threonine/serine exporter-like N-terminal domain-containing protein</fullName>
    </recommendedName>
</protein>
<dbReference type="Proteomes" id="UP000004754">
    <property type="component" value="Unassembled WGS sequence"/>
</dbReference>
<comment type="similarity">
    <text evidence="6">Belongs to the ThrE exporter (TC 2.A.79) family.</text>
</comment>
<evidence type="ECO:0000259" key="8">
    <source>
        <dbReference type="Pfam" id="PF06738"/>
    </source>
</evidence>
<evidence type="ECO:0000256" key="4">
    <source>
        <dbReference type="ARBA" id="ARBA00022989"/>
    </source>
</evidence>
<feature type="domain" description="Threonine/serine exporter-like N-terminal" evidence="8">
    <location>
        <begin position="3"/>
        <end position="238"/>
    </location>
</feature>
<dbReference type="PANTHER" id="PTHR34390:SF2">
    <property type="entry name" value="SUCCINATE TRANSPORTER SUBUNIT YJJP-RELATED"/>
    <property type="match status" value="1"/>
</dbReference>
<comment type="subcellular location">
    <subcellularLocation>
        <location evidence="1">Cell membrane</location>
        <topology evidence="1">Multi-pass membrane protein</topology>
    </subcellularLocation>
</comment>
<evidence type="ECO:0000256" key="5">
    <source>
        <dbReference type="ARBA" id="ARBA00023136"/>
    </source>
</evidence>
<feature type="transmembrane region" description="Helical" evidence="7">
    <location>
        <begin position="156"/>
        <end position="174"/>
    </location>
</feature>
<dbReference type="InterPro" id="IPR010619">
    <property type="entry name" value="ThrE-like_N"/>
</dbReference>
<dbReference type="OrthoDB" id="9813917at2"/>
<dbReference type="GO" id="GO:0015744">
    <property type="term" value="P:succinate transport"/>
    <property type="evidence" value="ECO:0007669"/>
    <property type="project" value="TreeGrafter"/>
</dbReference>
<proteinExistence type="inferred from homology"/>
<dbReference type="STRING" id="887929.HMP0721_0283"/>
<keyword evidence="2" id="KW-1003">Cell membrane</keyword>
<dbReference type="InterPro" id="IPR050539">
    <property type="entry name" value="ThrE_Dicarb/AminoAcid_Exp"/>
</dbReference>
<evidence type="ECO:0000256" key="3">
    <source>
        <dbReference type="ARBA" id="ARBA00022692"/>
    </source>
</evidence>
<sequence>MADIGMEMMICGAEIGRVEDAVGRICRAYGAEDVHVFSITYSILVTLQLPGEPMFTQSRRVDRFAYDLHRLNRLNALSRSLCEKTPPLDAAQKALETIRASGGPGPGRILAAYAMISAAFAIFFGGSPLDAAAAGLIGLALFGIEKPFAGIAISPFFRPCVGAFCAGVLAGLAAKGLPVCQMDKISIGNIMVLIPGLMITNSFREMFSNNLLSGSVRFLESVLIALAIAVGMALAWALVF</sequence>
<evidence type="ECO:0000256" key="2">
    <source>
        <dbReference type="ARBA" id="ARBA00022475"/>
    </source>
</evidence>
<dbReference type="AlphaFoldDB" id="E6ME50"/>
<dbReference type="Pfam" id="PF06738">
    <property type="entry name" value="ThrE"/>
    <property type="match status" value="1"/>
</dbReference>
<reference evidence="9 10" key="1">
    <citation type="submission" date="2010-12" db="EMBL/GenBank/DDBJ databases">
        <authorList>
            <person name="Muzny D."/>
            <person name="Qin X."/>
            <person name="Deng J."/>
            <person name="Jiang H."/>
            <person name="Liu Y."/>
            <person name="Qu J."/>
            <person name="Song X.-Z."/>
            <person name="Zhang L."/>
            <person name="Thornton R."/>
            <person name="Coyle M."/>
            <person name="Francisco L."/>
            <person name="Jackson L."/>
            <person name="Javaid M."/>
            <person name="Korchina V."/>
            <person name="Kovar C."/>
            <person name="Mata R."/>
            <person name="Mathew T."/>
            <person name="Ngo R."/>
            <person name="Nguyen L."/>
            <person name="Nguyen N."/>
            <person name="Okwuonu G."/>
            <person name="Ongeri F."/>
            <person name="Pham C."/>
            <person name="Simmons D."/>
            <person name="Wilczek-Boney K."/>
            <person name="Hale W."/>
            <person name="Jakkamsetti A."/>
            <person name="Pham P."/>
            <person name="Ruth R."/>
            <person name="San Lucas F."/>
            <person name="Warren J."/>
            <person name="Zhang J."/>
            <person name="Zhao Z."/>
            <person name="Zhou C."/>
            <person name="Zhu D."/>
            <person name="Lee S."/>
            <person name="Bess C."/>
            <person name="Blankenburg K."/>
            <person name="Forbes L."/>
            <person name="Fu Q."/>
            <person name="Gubbala S."/>
            <person name="Hirani K."/>
            <person name="Jayaseelan J.C."/>
            <person name="Lara F."/>
            <person name="Munidasa M."/>
            <person name="Palculict T."/>
            <person name="Patil S."/>
            <person name="Pu L.-L."/>
            <person name="Saada N."/>
            <person name="Tang L."/>
            <person name="Weissenberger G."/>
            <person name="Zhu Y."/>
            <person name="Hemphill L."/>
            <person name="Shang Y."/>
            <person name="Youmans B."/>
            <person name="Ayvaz T."/>
            <person name="Ross M."/>
            <person name="Santibanez J."/>
            <person name="Aqrawi P."/>
            <person name="Gross S."/>
            <person name="Joshi V."/>
            <person name="Fowler G."/>
            <person name="Nazareth L."/>
            <person name="Reid J."/>
            <person name="Worley K."/>
            <person name="Petrosino J."/>
            <person name="Highlander S."/>
            <person name="Gibbs R."/>
        </authorList>
    </citation>
    <scope>NUCLEOTIDE SEQUENCE [LARGE SCALE GENOMIC DNA]</scope>
    <source>
        <strain evidence="9 10">ATCC 23263</strain>
    </source>
</reference>
<keyword evidence="5 7" id="KW-0472">Membrane</keyword>
<comment type="caution">
    <text evidence="9">The sequence shown here is derived from an EMBL/GenBank/DDBJ whole genome shotgun (WGS) entry which is preliminary data.</text>
</comment>
<dbReference type="GO" id="GO:0005886">
    <property type="term" value="C:plasma membrane"/>
    <property type="evidence" value="ECO:0007669"/>
    <property type="project" value="UniProtKB-SubCell"/>
</dbReference>
<evidence type="ECO:0000256" key="1">
    <source>
        <dbReference type="ARBA" id="ARBA00004651"/>
    </source>
</evidence>
<dbReference type="HOGENOM" id="CLU_070277_0_0_9"/>
<feature type="transmembrane region" description="Helical" evidence="7">
    <location>
        <begin position="118"/>
        <end position="144"/>
    </location>
</feature>
<dbReference type="EMBL" id="AEQN01000006">
    <property type="protein sequence ID" value="EFV02597.1"/>
    <property type="molecule type" value="Genomic_DNA"/>
</dbReference>
<keyword evidence="10" id="KW-1185">Reference proteome</keyword>
<keyword evidence="4 7" id="KW-1133">Transmembrane helix</keyword>
<keyword evidence="3 7" id="KW-0812">Transmembrane</keyword>
<dbReference type="RefSeq" id="WP_006597702.1">
    <property type="nucleotide sequence ID" value="NZ_GL622359.1"/>
</dbReference>